<dbReference type="PIRSF" id="PIRSF039096">
    <property type="entry name" value="p16-ARC"/>
    <property type="match status" value="1"/>
</dbReference>
<keyword evidence="3" id="KW-0963">Cytoplasm</keyword>
<evidence type="ECO:0000256" key="4">
    <source>
        <dbReference type="ARBA" id="ARBA00023212"/>
    </source>
</evidence>
<evidence type="ECO:0000256" key="7">
    <source>
        <dbReference type="RuleBase" id="RU004301"/>
    </source>
</evidence>
<accession>A0A1B2JC70</accession>
<name>A0A1B2JC70_PICPA</name>
<dbReference type="InterPro" id="IPR036743">
    <property type="entry name" value="ARPC5_sf"/>
</dbReference>
<dbReference type="GO" id="GO:0005885">
    <property type="term" value="C:Arp2/3 protein complex"/>
    <property type="evidence" value="ECO:0007669"/>
    <property type="project" value="InterPro"/>
</dbReference>
<organism evidence="8 9">
    <name type="scientific">Komagataella pastoris</name>
    <name type="common">Yeast</name>
    <name type="synonym">Pichia pastoris</name>
    <dbReference type="NCBI Taxonomy" id="4922"/>
    <lineage>
        <taxon>Eukaryota</taxon>
        <taxon>Fungi</taxon>
        <taxon>Dikarya</taxon>
        <taxon>Ascomycota</taxon>
        <taxon>Saccharomycotina</taxon>
        <taxon>Pichiomycetes</taxon>
        <taxon>Pichiales</taxon>
        <taxon>Pichiaceae</taxon>
        <taxon>Komagataella</taxon>
    </lineage>
</organism>
<evidence type="ECO:0000256" key="3">
    <source>
        <dbReference type="ARBA" id="ARBA00022490"/>
    </source>
</evidence>
<comment type="subcellular location">
    <subcellularLocation>
        <location evidence="1">Cytoplasm</location>
        <location evidence="1">Cytoskeleton</location>
    </subcellularLocation>
</comment>
<comment type="similarity">
    <text evidence="2 7">Belongs to the ARPC5 family.</text>
</comment>
<evidence type="ECO:0000313" key="8">
    <source>
        <dbReference type="EMBL" id="ANZ75609.1"/>
    </source>
</evidence>
<dbReference type="GO" id="GO:0030833">
    <property type="term" value="P:regulation of actin filament polymerization"/>
    <property type="evidence" value="ECO:0007669"/>
    <property type="project" value="InterPro"/>
</dbReference>
<dbReference type="GO" id="GO:0034314">
    <property type="term" value="P:Arp2/3 complex-mediated actin nucleation"/>
    <property type="evidence" value="ECO:0007669"/>
    <property type="project" value="InterPro"/>
</dbReference>
<dbReference type="OrthoDB" id="195498at2759"/>
<dbReference type="PANTHER" id="PTHR12644">
    <property type="entry name" value="ARP2/3 COMPLEX 16 KD SUBUNIT P16-ARC"/>
    <property type="match status" value="1"/>
</dbReference>
<sequence>MEDWRRIDIDAYDPDFTLKPEELQPVVPEVPTEVVEQKVQQARTLVSQGKAVDALKFLLQDPPYGADSVAKDIYLLQVIEALSSVKQSDISSAIGELDADQQDVLVKYLYKGMGSGEGRKQSGTLLNWFDKTIEIAGEGSIVRYLSDKRFV</sequence>
<dbReference type="Proteomes" id="UP000094565">
    <property type="component" value="Chromosome 2"/>
</dbReference>
<evidence type="ECO:0000313" key="9">
    <source>
        <dbReference type="Proteomes" id="UP000094565"/>
    </source>
</evidence>
<comment type="function">
    <text evidence="7">Functions as component of the Arp2/3 complex which is involved in regulation of actin polymerization and together with an activating nucleation-promoting factor (NPF) mediates the formation of branched actin networks. Arp2/3 complex plays a critical role in the control of cell morphogenesis via the modulation of cell polarity development.</text>
</comment>
<evidence type="ECO:0000256" key="6">
    <source>
        <dbReference type="ARBA" id="ARBA00060329"/>
    </source>
</evidence>
<dbReference type="FunFam" id="1.25.40.190:FF:000003">
    <property type="entry name" value="Actin-related protein 2/3 complex subunit 5"/>
    <property type="match status" value="1"/>
</dbReference>
<comment type="function">
    <text evidence="6">Functions as a component of the Arp2/3 complex which is involved in regulation of actin polymerization and together with an activating nucleation-promoting factor (NPF) mediates the formation of branched actin networks.</text>
</comment>
<dbReference type="EMBL" id="CP014585">
    <property type="protein sequence ID" value="ANZ75609.1"/>
    <property type="molecule type" value="Genomic_DNA"/>
</dbReference>
<protein>
    <recommendedName>
        <fullName evidence="5 7">Actin-related protein 2/3 complex subunit 5</fullName>
    </recommendedName>
</protein>
<dbReference type="Pfam" id="PF04699">
    <property type="entry name" value="P16-Arc"/>
    <property type="match status" value="1"/>
</dbReference>
<keyword evidence="4 7" id="KW-0206">Cytoskeleton</keyword>
<dbReference type="SUPFAM" id="SSF69103">
    <property type="entry name" value="Arp2/3 complex 16 kDa subunit ARPC5"/>
    <property type="match status" value="1"/>
</dbReference>
<dbReference type="AlphaFoldDB" id="A0A1B2JC70"/>
<evidence type="ECO:0000256" key="5">
    <source>
        <dbReference type="ARBA" id="ARBA00040214"/>
    </source>
</evidence>
<dbReference type="Gene3D" id="1.25.40.190">
    <property type="entry name" value="Actin-related protein 2/3 complex subunit 5"/>
    <property type="match status" value="1"/>
</dbReference>
<proteinExistence type="inferred from homology"/>
<evidence type="ECO:0000256" key="2">
    <source>
        <dbReference type="ARBA" id="ARBA00006084"/>
    </source>
</evidence>
<reference evidence="8 9" key="1">
    <citation type="submission" date="2016-02" db="EMBL/GenBank/DDBJ databases">
        <title>Comparative genomic and transcriptomic foundation for Pichia pastoris.</title>
        <authorList>
            <person name="Love K.R."/>
            <person name="Shah K.A."/>
            <person name="Whittaker C.A."/>
            <person name="Wu J."/>
            <person name="Bartlett M.C."/>
            <person name="Ma D."/>
            <person name="Leeson R.L."/>
            <person name="Priest M."/>
            <person name="Young S.K."/>
            <person name="Love J.C."/>
        </authorList>
    </citation>
    <scope>NUCLEOTIDE SEQUENCE [LARGE SCALE GENOMIC DNA]</scope>
    <source>
        <strain evidence="8 9">ATCC 28485</strain>
    </source>
</reference>
<dbReference type="GO" id="GO:0044396">
    <property type="term" value="P:actin cortical patch organization"/>
    <property type="evidence" value="ECO:0007669"/>
    <property type="project" value="UniProtKB-ARBA"/>
</dbReference>
<dbReference type="InterPro" id="IPR006789">
    <property type="entry name" value="ARPC5"/>
</dbReference>
<evidence type="ECO:0000256" key="1">
    <source>
        <dbReference type="ARBA" id="ARBA00004245"/>
    </source>
</evidence>
<gene>
    <name evidence="8" type="primary">ARC15</name>
    <name evidence="8" type="ORF">ATY40_BA7501889</name>
</gene>
<keyword evidence="9" id="KW-1185">Reference proteome</keyword>